<evidence type="ECO:0000256" key="5">
    <source>
        <dbReference type="ARBA" id="ARBA00023136"/>
    </source>
</evidence>
<evidence type="ECO:0000259" key="9">
    <source>
        <dbReference type="Pfam" id="PF12704"/>
    </source>
</evidence>
<dbReference type="EMBL" id="JACHVC010000012">
    <property type="protein sequence ID" value="MBC2607125.1"/>
    <property type="molecule type" value="Genomic_DNA"/>
</dbReference>
<keyword evidence="5 7" id="KW-0472">Membrane</keyword>
<evidence type="ECO:0000256" key="4">
    <source>
        <dbReference type="ARBA" id="ARBA00022989"/>
    </source>
</evidence>
<feature type="domain" description="ABC3 transporter permease C-terminal" evidence="8">
    <location>
        <begin position="246"/>
        <end position="363"/>
    </location>
</feature>
<feature type="transmembrane region" description="Helical" evidence="7">
    <location>
        <begin position="244"/>
        <end position="268"/>
    </location>
</feature>
<comment type="caution">
    <text evidence="10">The sequence shown here is derived from an EMBL/GenBank/DDBJ whole genome shotgun (WGS) entry which is preliminary data.</text>
</comment>
<name>A0A7X1BA30_9BACT</name>
<evidence type="ECO:0000259" key="8">
    <source>
        <dbReference type="Pfam" id="PF02687"/>
    </source>
</evidence>
<dbReference type="Proteomes" id="UP000526501">
    <property type="component" value="Unassembled WGS sequence"/>
</dbReference>
<gene>
    <name evidence="10" type="ORF">H5P27_13810</name>
</gene>
<comment type="similarity">
    <text evidence="6">Belongs to the ABC-4 integral membrane protein family.</text>
</comment>
<dbReference type="InterPro" id="IPR025857">
    <property type="entry name" value="MacB_PCD"/>
</dbReference>
<dbReference type="InterPro" id="IPR050250">
    <property type="entry name" value="Macrolide_Exporter_MacB"/>
</dbReference>
<keyword evidence="2" id="KW-1003">Cell membrane</keyword>
<dbReference type="Pfam" id="PF02687">
    <property type="entry name" value="FtsX"/>
    <property type="match status" value="1"/>
</dbReference>
<dbReference type="RefSeq" id="WP_185660984.1">
    <property type="nucleotide sequence ID" value="NZ_CAWPOO010000012.1"/>
</dbReference>
<keyword evidence="3 7" id="KW-0812">Transmembrane</keyword>
<proteinExistence type="inferred from homology"/>
<evidence type="ECO:0000256" key="2">
    <source>
        <dbReference type="ARBA" id="ARBA00022475"/>
    </source>
</evidence>
<dbReference type="GO" id="GO:0005886">
    <property type="term" value="C:plasma membrane"/>
    <property type="evidence" value="ECO:0007669"/>
    <property type="project" value="UniProtKB-SubCell"/>
</dbReference>
<feature type="transmembrane region" description="Helical" evidence="7">
    <location>
        <begin position="333"/>
        <end position="353"/>
    </location>
</feature>
<evidence type="ECO:0000313" key="11">
    <source>
        <dbReference type="Proteomes" id="UP000526501"/>
    </source>
</evidence>
<evidence type="ECO:0000256" key="1">
    <source>
        <dbReference type="ARBA" id="ARBA00004651"/>
    </source>
</evidence>
<feature type="domain" description="MacB-like periplasmic core" evidence="9">
    <location>
        <begin position="23"/>
        <end position="215"/>
    </location>
</feature>
<accession>A0A7X1BA30</accession>
<organism evidence="10 11">
    <name type="scientific">Pelagicoccus albus</name>
    <dbReference type="NCBI Taxonomy" id="415222"/>
    <lineage>
        <taxon>Bacteria</taxon>
        <taxon>Pseudomonadati</taxon>
        <taxon>Verrucomicrobiota</taxon>
        <taxon>Opitutia</taxon>
        <taxon>Puniceicoccales</taxon>
        <taxon>Pelagicoccaceae</taxon>
        <taxon>Pelagicoccus</taxon>
    </lineage>
</organism>
<dbReference type="AlphaFoldDB" id="A0A7X1BA30"/>
<evidence type="ECO:0000313" key="10">
    <source>
        <dbReference type="EMBL" id="MBC2607125.1"/>
    </source>
</evidence>
<dbReference type="InterPro" id="IPR003838">
    <property type="entry name" value="ABC3_permease_C"/>
</dbReference>
<dbReference type="PANTHER" id="PTHR30572">
    <property type="entry name" value="MEMBRANE COMPONENT OF TRANSPORTER-RELATED"/>
    <property type="match status" value="1"/>
</dbReference>
<dbReference type="GO" id="GO:0022857">
    <property type="term" value="F:transmembrane transporter activity"/>
    <property type="evidence" value="ECO:0007669"/>
    <property type="project" value="TreeGrafter"/>
</dbReference>
<dbReference type="Pfam" id="PF12704">
    <property type="entry name" value="MacB_PCD"/>
    <property type="match status" value="1"/>
</dbReference>
<reference evidence="10 11" key="1">
    <citation type="submission" date="2020-07" db="EMBL/GenBank/DDBJ databases">
        <authorList>
            <person name="Feng X."/>
        </authorList>
    </citation>
    <scope>NUCLEOTIDE SEQUENCE [LARGE SCALE GENOMIC DNA]</scope>
    <source>
        <strain evidence="10 11">JCM23202</strain>
    </source>
</reference>
<sequence length="370" mass="40102">MTFGKLILINVLRHRVRAAIGSAGIAFGVAAMLTVLSVVLGAIGMFEKILSTDSNYLVFERNVSDLFFSSVDMESVEGLREIPNVESANPILFGIVSSQDNPVITCFGIEPEDPRLKEAEWLAGNPSNFTLEDERVYLGSRAAEFMQAKVGEFVMVGKLELEVGGILKMSSGFEDGGVFMPLLLAQDFFHREEYCSIVAVKLRDVAEGPAFERLIAEEYGDLIALENEEFSQSYSQFKIMSATAWAVGVCAFLLGGMGVANTMLMSVFSRIREIAILRVAGFSKGQVAGMIIGESLLLAIVGCLFGFLLGYGALFVMTHIPQLNGYVQPVVELPVAMGITIVAFVTSVAGSLYPAFHAAKIQPAEALRYE</sequence>
<comment type="subcellular location">
    <subcellularLocation>
        <location evidence="1">Cell membrane</location>
        <topology evidence="1">Multi-pass membrane protein</topology>
    </subcellularLocation>
</comment>
<dbReference type="PANTHER" id="PTHR30572:SF4">
    <property type="entry name" value="ABC TRANSPORTER PERMEASE YTRF"/>
    <property type="match status" value="1"/>
</dbReference>
<keyword evidence="4 7" id="KW-1133">Transmembrane helix</keyword>
<evidence type="ECO:0000256" key="3">
    <source>
        <dbReference type="ARBA" id="ARBA00022692"/>
    </source>
</evidence>
<feature type="transmembrane region" description="Helical" evidence="7">
    <location>
        <begin position="289"/>
        <end position="313"/>
    </location>
</feature>
<evidence type="ECO:0000256" key="7">
    <source>
        <dbReference type="SAM" id="Phobius"/>
    </source>
</evidence>
<evidence type="ECO:0000256" key="6">
    <source>
        <dbReference type="ARBA" id="ARBA00038076"/>
    </source>
</evidence>
<feature type="transmembrane region" description="Helical" evidence="7">
    <location>
        <begin position="20"/>
        <end position="46"/>
    </location>
</feature>
<keyword evidence="11" id="KW-1185">Reference proteome</keyword>
<protein>
    <submittedName>
        <fullName evidence="10">ABC transporter permease</fullName>
    </submittedName>
</protein>